<dbReference type="RefSeq" id="WP_353686606.1">
    <property type="nucleotide sequence ID" value="NZ_CP144374.1"/>
</dbReference>
<gene>
    <name evidence="1" type="ORF">V4D31_02120</name>
</gene>
<dbReference type="AlphaFoldDB" id="A0AAU8H2G0"/>
<organism evidence="1">
    <name type="scientific">Thermodesulfovibrio obliviosus</name>
    <dbReference type="NCBI Taxonomy" id="3118332"/>
    <lineage>
        <taxon>Bacteria</taxon>
        <taxon>Pseudomonadati</taxon>
        <taxon>Nitrospirota</taxon>
        <taxon>Thermodesulfovibrionia</taxon>
        <taxon>Thermodesulfovibrionales</taxon>
        <taxon>Thermodesulfovibrionaceae</taxon>
        <taxon>Thermodesulfovibrio</taxon>
    </lineage>
</organism>
<dbReference type="EMBL" id="CP144374">
    <property type="protein sequence ID" value="XCH48967.1"/>
    <property type="molecule type" value="Genomic_DNA"/>
</dbReference>
<protein>
    <submittedName>
        <fullName evidence="1">Uncharacterized protein</fullName>
    </submittedName>
</protein>
<sequence>MGNKIVRVSCWLNFIIFLLFFYCISLTHAEIIAKPGTFDHFQFDVPDVLTAGNEYKIFIIAFDAFGNPVTMPAESLKEYKLTVTGSAMISPSQFKSSEITQSGLAIRFKDEKAEEVVISLYEINSPFPIIEKKIKILPAEISNLNIKVPASAKAGSDFEVWISGKDRFGNVVCKDFEPKDLNLFFKGDVSPQIKEIQYIPESCNVRVKLFSEKIGIFQIEADLLNKKITGKSEKIEILNGPVNSFIVNAPESAVVNEPFDITILAIDKFNNFVKDFATQKEKIIIEAQGKGYIFPSELSSYAFSDGKAKISLRYDRAEDIKIVVKVANDSSIRGESGVVKIVPPKVKRFEIISPETIIAGQKFKIKIIAYNHLDKVMSNYNLYGSTVILKSSGSGTLTPNKVPPSEFINGVATVEVMYDRAEKFNIFATTEEKEIPSREIKIAEEKKIEKPKKKIVEKREVKKAKTKKRIVSKDQILELKNISLVETKNSSSITLFIPNVDKYGGYYPKTKKEGKIMSVSLEVYPVKNKLEAPIKIESDFIKEVSLSEKENKIILNITLKKPLKYRITKKKDELLVEFRRP</sequence>
<evidence type="ECO:0000313" key="1">
    <source>
        <dbReference type="EMBL" id="XCH48967.1"/>
    </source>
</evidence>
<dbReference type="KEGG" id="tob:V4D31_02120"/>
<accession>A0AAU8H2G0</accession>
<proteinExistence type="predicted"/>
<name>A0AAU8H2G0_9BACT</name>
<reference evidence="1" key="1">
    <citation type="submission" date="2024-01" db="EMBL/GenBank/DDBJ databases">
        <title>The first autotrophic representatives of the genus Thermodesulfovibrio.</title>
        <authorList>
            <person name="Maltseva A.I."/>
            <person name="Elcheninov A.G."/>
            <person name="Kublanov I.V."/>
            <person name="Lebedinsky A.V."/>
            <person name="Frolov E.N."/>
        </authorList>
    </citation>
    <scope>NUCLEOTIDE SEQUENCE</scope>
    <source>
        <strain evidence="1">3462-1</strain>
    </source>
</reference>